<feature type="transmembrane region" description="Helical" evidence="4">
    <location>
        <begin position="12"/>
        <end position="31"/>
    </location>
</feature>
<dbReference type="Pfam" id="PF12833">
    <property type="entry name" value="HTH_18"/>
    <property type="match status" value="1"/>
</dbReference>
<protein>
    <submittedName>
        <fullName evidence="6">Helix-turn-helix protein</fullName>
    </submittedName>
</protein>
<dbReference type="SUPFAM" id="SSF46689">
    <property type="entry name" value="Homeodomain-like"/>
    <property type="match status" value="1"/>
</dbReference>
<evidence type="ECO:0000256" key="4">
    <source>
        <dbReference type="SAM" id="Phobius"/>
    </source>
</evidence>
<feature type="transmembrane region" description="Helical" evidence="4">
    <location>
        <begin position="198"/>
        <end position="220"/>
    </location>
</feature>
<dbReference type="EMBL" id="PVYX01000002">
    <property type="protein sequence ID" value="PRX54629.1"/>
    <property type="molecule type" value="Genomic_DNA"/>
</dbReference>
<feature type="transmembrane region" description="Helical" evidence="4">
    <location>
        <begin position="69"/>
        <end position="89"/>
    </location>
</feature>
<feature type="domain" description="HTH araC/xylS-type" evidence="5">
    <location>
        <begin position="250"/>
        <end position="352"/>
    </location>
</feature>
<dbReference type="PANTHER" id="PTHR43280:SF29">
    <property type="entry name" value="ARAC-FAMILY TRANSCRIPTIONAL REGULATOR"/>
    <property type="match status" value="1"/>
</dbReference>
<evidence type="ECO:0000256" key="2">
    <source>
        <dbReference type="ARBA" id="ARBA00023125"/>
    </source>
</evidence>
<dbReference type="PANTHER" id="PTHR43280">
    <property type="entry name" value="ARAC-FAMILY TRANSCRIPTIONAL REGULATOR"/>
    <property type="match status" value="1"/>
</dbReference>
<feature type="transmembrane region" description="Helical" evidence="4">
    <location>
        <begin position="43"/>
        <end position="63"/>
    </location>
</feature>
<reference evidence="6 7" key="1">
    <citation type="submission" date="2018-03" db="EMBL/GenBank/DDBJ databases">
        <title>Genomic Encyclopedia of Archaeal and Bacterial Type Strains, Phase II (KMG-II): from individual species to whole genera.</title>
        <authorList>
            <person name="Goeker M."/>
        </authorList>
    </citation>
    <scope>NUCLEOTIDE SEQUENCE [LARGE SCALE GENOMIC DNA]</scope>
    <source>
        <strain evidence="6 7">DSM 25027</strain>
    </source>
</reference>
<comment type="caution">
    <text evidence="6">The sequence shown here is derived from an EMBL/GenBank/DDBJ whole genome shotgun (WGS) entry which is preliminary data.</text>
</comment>
<evidence type="ECO:0000256" key="3">
    <source>
        <dbReference type="ARBA" id="ARBA00023163"/>
    </source>
</evidence>
<dbReference type="InterPro" id="IPR009057">
    <property type="entry name" value="Homeodomain-like_sf"/>
</dbReference>
<keyword evidence="4" id="KW-1133">Transmembrane helix</keyword>
<dbReference type="GO" id="GO:0043565">
    <property type="term" value="F:sequence-specific DNA binding"/>
    <property type="evidence" value="ECO:0007669"/>
    <property type="project" value="InterPro"/>
</dbReference>
<keyword evidence="1" id="KW-0805">Transcription regulation</keyword>
<feature type="transmembrane region" description="Helical" evidence="4">
    <location>
        <begin position="101"/>
        <end position="123"/>
    </location>
</feature>
<name>A0A2T0MAV8_9FLAO</name>
<dbReference type="PROSITE" id="PS01124">
    <property type="entry name" value="HTH_ARAC_FAMILY_2"/>
    <property type="match status" value="1"/>
</dbReference>
<keyword evidence="7" id="KW-1185">Reference proteome</keyword>
<feature type="transmembrane region" description="Helical" evidence="4">
    <location>
        <begin position="135"/>
        <end position="156"/>
    </location>
</feature>
<keyword evidence="4" id="KW-0472">Membrane</keyword>
<proteinExistence type="predicted"/>
<dbReference type="SMART" id="SM00342">
    <property type="entry name" value="HTH_ARAC"/>
    <property type="match status" value="1"/>
</dbReference>
<dbReference type="InterPro" id="IPR018062">
    <property type="entry name" value="HTH_AraC-typ_CS"/>
</dbReference>
<evidence type="ECO:0000313" key="7">
    <source>
        <dbReference type="Proteomes" id="UP000237640"/>
    </source>
</evidence>
<dbReference type="Gene3D" id="1.10.10.60">
    <property type="entry name" value="Homeodomain-like"/>
    <property type="match status" value="2"/>
</dbReference>
<dbReference type="InterPro" id="IPR018060">
    <property type="entry name" value="HTH_AraC"/>
</dbReference>
<dbReference type="Proteomes" id="UP000237640">
    <property type="component" value="Unassembled WGS sequence"/>
</dbReference>
<feature type="transmembrane region" description="Helical" evidence="4">
    <location>
        <begin position="176"/>
        <end position="192"/>
    </location>
</feature>
<keyword evidence="2" id="KW-0238">DNA-binding</keyword>
<sequence length="354" mass="40986">MPFMDLSKQLLFFFSALGAFNGLFLSAYFAFFIKNKNQTTHFLAALLFVISVRVTKSVFLMFYPQTSSTFIQIGLTACFLIGPFLYLYTRNAITGKDIKGFQWLIHVIPVVLVMIFLGIKYPYREYSHLWQRRYNGIFGIILFVQWSAYVLAAYVLVWNSIKKLFSKKMKTTNTEFWAVTIVFCVSIIWLAYNTTQYTSYIVGAFSFSFTFYITLTIWFFKVKKIPVEFSTTQKYADKKIEINEAEKLTKQLNALMSTETLHKNPNIKLKHLAEKLEISPHYLSQLLNDNLGKSFSEYINSWRVETAKELIKNNDQFTLEAIGLEAGFSSKSSFYSIFKKVTGTTPATYKKQVS</sequence>
<evidence type="ECO:0000259" key="5">
    <source>
        <dbReference type="PROSITE" id="PS01124"/>
    </source>
</evidence>
<keyword evidence="4" id="KW-0812">Transmembrane</keyword>
<evidence type="ECO:0000256" key="1">
    <source>
        <dbReference type="ARBA" id="ARBA00023015"/>
    </source>
</evidence>
<organism evidence="6 7">
    <name type="scientific">Flagellimonas meridianipacifica</name>
    <dbReference type="NCBI Taxonomy" id="1080225"/>
    <lineage>
        <taxon>Bacteria</taxon>
        <taxon>Pseudomonadati</taxon>
        <taxon>Bacteroidota</taxon>
        <taxon>Flavobacteriia</taxon>
        <taxon>Flavobacteriales</taxon>
        <taxon>Flavobacteriaceae</taxon>
        <taxon>Flagellimonas</taxon>
    </lineage>
</organism>
<accession>A0A2T0MAV8</accession>
<gene>
    <name evidence="6" type="ORF">CLV81_3031</name>
</gene>
<keyword evidence="3" id="KW-0804">Transcription</keyword>
<evidence type="ECO:0000313" key="6">
    <source>
        <dbReference type="EMBL" id="PRX54629.1"/>
    </source>
</evidence>
<dbReference type="AlphaFoldDB" id="A0A2T0MAV8"/>
<dbReference type="PROSITE" id="PS00041">
    <property type="entry name" value="HTH_ARAC_FAMILY_1"/>
    <property type="match status" value="1"/>
</dbReference>
<dbReference type="GO" id="GO:0003700">
    <property type="term" value="F:DNA-binding transcription factor activity"/>
    <property type="evidence" value="ECO:0007669"/>
    <property type="project" value="InterPro"/>
</dbReference>